<proteinExistence type="predicted"/>
<name>A0A401FZP6_9BACT</name>
<feature type="region of interest" description="Disordered" evidence="1">
    <location>
        <begin position="71"/>
        <end position="100"/>
    </location>
</feature>
<dbReference type="OrthoDB" id="5494978at2"/>
<evidence type="ECO:0000313" key="3">
    <source>
        <dbReference type="Proteomes" id="UP000288096"/>
    </source>
</evidence>
<organism evidence="2 3">
    <name type="scientific">Desulfonema ishimotonii</name>
    <dbReference type="NCBI Taxonomy" id="45657"/>
    <lineage>
        <taxon>Bacteria</taxon>
        <taxon>Pseudomonadati</taxon>
        <taxon>Thermodesulfobacteriota</taxon>
        <taxon>Desulfobacteria</taxon>
        <taxon>Desulfobacterales</taxon>
        <taxon>Desulfococcaceae</taxon>
        <taxon>Desulfonema</taxon>
    </lineage>
</organism>
<protein>
    <recommendedName>
        <fullName evidence="4">Lipoprotein</fullName>
    </recommendedName>
</protein>
<reference evidence="3" key="2">
    <citation type="submission" date="2019-01" db="EMBL/GenBank/DDBJ databases">
        <title>Genome sequence of Desulfonema ishimotonii strain Tokyo 01.</title>
        <authorList>
            <person name="Fukui M."/>
        </authorList>
    </citation>
    <scope>NUCLEOTIDE SEQUENCE [LARGE SCALE GENOMIC DNA]</scope>
    <source>
        <strain evidence="3">Tokyo 01</strain>
    </source>
</reference>
<sequence>MTVALKKGAIWGVMMMVMMGWGCTPRPDIVSTDKRPGETYSADEVRQMTVDQPFLVSGDYFRKREQDPSVKIDISAERADPSGTAEPERTASEPAAARKMATPATTVAAVAAPRSDIQTPAAGVLKIGVVPDPDNIPEKTGNRFLKNLPGVSRFYPVLIADQEKIGEVLAGTDCMRRKDLRCLAGALSVYPGVRMLVLVEKITLPEKLPGTAVARIGVVDTGILFRYPVMEVAAPVKTEADMDRAIAGMLNQVLAFSVGKGALIPWFCRSFSSEGGSGIFPQESSPA</sequence>
<accession>A0A401FZP6</accession>
<dbReference type="RefSeq" id="WP_124329624.1">
    <property type="nucleotide sequence ID" value="NZ_BEXT01000001.1"/>
</dbReference>
<comment type="caution">
    <text evidence="2">The sequence shown here is derived from an EMBL/GenBank/DDBJ whole genome shotgun (WGS) entry which is preliminary data.</text>
</comment>
<gene>
    <name evidence="2" type="ORF">DENIS_3434</name>
</gene>
<feature type="compositionally biased region" description="Basic and acidic residues" evidence="1">
    <location>
        <begin position="71"/>
        <end position="91"/>
    </location>
</feature>
<reference evidence="3" key="1">
    <citation type="submission" date="2017-11" db="EMBL/GenBank/DDBJ databases">
        <authorList>
            <person name="Watanabe M."/>
            <person name="Kojima H."/>
        </authorList>
    </citation>
    <scope>NUCLEOTIDE SEQUENCE [LARGE SCALE GENOMIC DNA]</scope>
    <source>
        <strain evidence="3">Tokyo 01</strain>
    </source>
</reference>
<evidence type="ECO:0000256" key="1">
    <source>
        <dbReference type="SAM" id="MobiDB-lite"/>
    </source>
</evidence>
<evidence type="ECO:0008006" key="4">
    <source>
        <dbReference type="Google" id="ProtNLM"/>
    </source>
</evidence>
<evidence type="ECO:0000313" key="2">
    <source>
        <dbReference type="EMBL" id="GBC62462.1"/>
    </source>
</evidence>
<keyword evidence="3" id="KW-1185">Reference proteome</keyword>
<dbReference type="EMBL" id="BEXT01000001">
    <property type="protein sequence ID" value="GBC62462.1"/>
    <property type="molecule type" value="Genomic_DNA"/>
</dbReference>
<dbReference type="Proteomes" id="UP000288096">
    <property type="component" value="Unassembled WGS sequence"/>
</dbReference>
<dbReference type="AlphaFoldDB" id="A0A401FZP6"/>